<keyword evidence="3" id="KW-1185">Reference proteome</keyword>
<reference evidence="2" key="1">
    <citation type="journal article" date="2022" name="Int. J. Mol. Sci.">
        <title>Draft Genome of Tanacetum Coccineum: Genomic Comparison of Closely Related Tanacetum-Family Plants.</title>
        <authorList>
            <person name="Yamashiro T."/>
            <person name="Shiraishi A."/>
            <person name="Nakayama K."/>
            <person name="Satake H."/>
        </authorList>
    </citation>
    <scope>NUCLEOTIDE SEQUENCE</scope>
</reference>
<feature type="transmembrane region" description="Helical" evidence="1">
    <location>
        <begin position="41"/>
        <end position="60"/>
    </location>
</feature>
<protein>
    <submittedName>
        <fullName evidence="2">Uncharacterized protein</fullName>
    </submittedName>
</protein>
<dbReference type="EMBL" id="BQNB010017637">
    <property type="protein sequence ID" value="GJT65509.1"/>
    <property type="molecule type" value="Genomic_DNA"/>
</dbReference>
<evidence type="ECO:0000313" key="2">
    <source>
        <dbReference type="EMBL" id="GJT65509.1"/>
    </source>
</evidence>
<reference evidence="2" key="2">
    <citation type="submission" date="2022-01" db="EMBL/GenBank/DDBJ databases">
        <authorList>
            <person name="Yamashiro T."/>
            <person name="Shiraishi A."/>
            <person name="Satake H."/>
            <person name="Nakayama K."/>
        </authorList>
    </citation>
    <scope>NUCLEOTIDE SEQUENCE</scope>
</reference>
<evidence type="ECO:0000313" key="3">
    <source>
        <dbReference type="Proteomes" id="UP001151760"/>
    </source>
</evidence>
<gene>
    <name evidence="2" type="ORF">Tco_1016989</name>
</gene>
<keyword evidence="1" id="KW-0812">Transmembrane</keyword>
<keyword evidence="1" id="KW-1133">Transmembrane helix</keyword>
<keyword evidence="1" id="KW-0472">Membrane</keyword>
<dbReference type="Proteomes" id="UP001151760">
    <property type="component" value="Unassembled WGS sequence"/>
</dbReference>
<organism evidence="2 3">
    <name type="scientific">Tanacetum coccineum</name>
    <dbReference type="NCBI Taxonomy" id="301880"/>
    <lineage>
        <taxon>Eukaryota</taxon>
        <taxon>Viridiplantae</taxon>
        <taxon>Streptophyta</taxon>
        <taxon>Embryophyta</taxon>
        <taxon>Tracheophyta</taxon>
        <taxon>Spermatophyta</taxon>
        <taxon>Magnoliopsida</taxon>
        <taxon>eudicotyledons</taxon>
        <taxon>Gunneridae</taxon>
        <taxon>Pentapetalae</taxon>
        <taxon>asterids</taxon>
        <taxon>campanulids</taxon>
        <taxon>Asterales</taxon>
        <taxon>Asteraceae</taxon>
        <taxon>Asteroideae</taxon>
        <taxon>Anthemideae</taxon>
        <taxon>Anthemidinae</taxon>
        <taxon>Tanacetum</taxon>
    </lineage>
</organism>
<proteinExistence type="predicted"/>
<name>A0ABQ5FR97_9ASTR</name>
<sequence>MSTIFRRLSHKLSRELLPFVKLYSGDIVSRNVLTLGIPSPFVIVIVVMVAVVGSWSGPLVRRLKSRYIPACTTLSNSFNLGPSISSIINHHSRWIRLGELWDCQMGLVFSWKEGLDGFVQWNWGFSVKGFEVNPVLVWGEKGRRKTSNERKMIKEWDEFVEMAKLVLEGYMVDCIHGHVVL</sequence>
<comment type="caution">
    <text evidence="2">The sequence shown here is derived from an EMBL/GenBank/DDBJ whole genome shotgun (WGS) entry which is preliminary data.</text>
</comment>
<accession>A0ABQ5FR97</accession>
<evidence type="ECO:0000256" key="1">
    <source>
        <dbReference type="SAM" id="Phobius"/>
    </source>
</evidence>